<reference evidence="1" key="1">
    <citation type="submission" date="2023-07" db="EMBL/GenBank/DDBJ databases">
        <title>Genomic Encyclopedia of Type Strains, Phase IV (KMG-IV): sequencing the most valuable type-strain genomes for metagenomic binning, comparative biology and taxonomic classification.</title>
        <authorList>
            <person name="Goeker M."/>
        </authorList>
    </citation>
    <scope>NUCLEOTIDE SEQUENCE</scope>
    <source>
        <strain evidence="1">DSM 19659</strain>
    </source>
</reference>
<dbReference type="AlphaFoldDB" id="A0AAE3VB45"/>
<name>A0AAE3VB45_9FIRM</name>
<comment type="caution">
    <text evidence="1">The sequence shown here is derived from an EMBL/GenBank/DDBJ whole genome shotgun (WGS) entry which is preliminary data.</text>
</comment>
<evidence type="ECO:0000313" key="2">
    <source>
        <dbReference type="Proteomes" id="UP001241537"/>
    </source>
</evidence>
<accession>A0AAE3VB45</accession>
<sequence length="201" mass="22992">MSAFLGPIHFWLYRKIQLQEELIREIAAQAKQQSFGAAAGDYSCYVSGELRPLDELIDTMNIHGWLQERIHDAESRYAGLVSEILKRDPGKLEKLRALAFRFGEAHALRADSTAPQAYRGFEDAFLNGMPCDRVNMLKVQEADAVAWEQTQDLHGAFWTEKGLSPDIYYELRTAQMQGMLQQTALHLESTDSRHYEIRGER</sequence>
<gene>
    <name evidence="1" type="ORF">J2S20_001783</name>
</gene>
<evidence type="ECO:0000313" key="1">
    <source>
        <dbReference type="EMBL" id="MDQ0153076.1"/>
    </source>
</evidence>
<dbReference type="RefSeq" id="WP_307255069.1">
    <property type="nucleotide sequence ID" value="NZ_JAUSTO010000011.1"/>
</dbReference>
<protein>
    <submittedName>
        <fullName evidence="1">Uncharacterized protein</fullName>
    </submittedName>
</protein>
<keyword evidence="2" id="KW-1185">Reference proteome</keyword>
<dbReference type="EMBL" id="JAUSTO010000011">
    <property type="protein sequence ID" value="MDQ0153076.1"/>
    <property type="molecule type" value="Genomic_DNA"/>
</dbReference>
<organism evidence="1 2">
    <name type="scientific">Moryella indoligenes</name>
    <dbReference type="NCBI Taxonomy" id="371674"/>
    <lineage>
        <taxon>Bacteria</taxon>
        <taxon>Bacillati</taxon>
        <taxon>Bacillota</taxon>
        <taxon>Clostridia</taxon>
        <taxon>Lachnospirales</taxon>
        <taxon>Lachnospiraceae</taxon>
        <taxon>Moryella</taxon>
    </lineage>
</organism>
<proteinExistence type="predicted"/>
<dbReference type="Proteomes" id="UP001241537">
    <property type="component" value="Unassembled WGS sequence"/>
</dbReference>